<gene>
    <name evidence="2" type="ORF">MAR_ORF255</name>
</gene>
<evidence type="ECO:0000256" key="1">
    <source>
        <dbReference type="SAM" id="MobiDB-lite"/>
    </source>
</evidence>
<organismHost>
    <name type="scientific">Acanthamoeba</name>
    <dbReference type="NCBI Taxonomy" id="5754"/>
</organismHost>
<protein>
    <recommendedName>
        <fullName evidence="4">TIM-barrel protein</fullName>
    </recommendedName>
</protein>
<accession>D2XAQ3</accession>
<dbReference type="Gene3D" id="3.20.20.410">
    <property type="entry name" value="Protein of unknown function UPF0759"/>
    <property type="match status" value="1"/>
</dbReference>
<dbReference type="InterPro" id="IPR036520">
    <property type="entry name" value="UPF0759_sf"/>
</dbReference>
<keyword evidence="3" id="KW-1185">Reference proteome</keyword>
<evidence type="ECO:0000313" key="3">
    <source>
        <dbReference type="Proteomes" id="UP000029780"/>
    </source>
</evidence>
<dbReference type="PANTHER" id="PTHR30348">
    <property type="entry name" value="UNCHARACTERIZED PROTEIN YECE"/>
    <property type="match status" value="1"/>
</dbReference>
<dbReference type="OrthoDB" id="7733at10239"/>
<dbReference type="Pfam" id="PF01904">
    <property type="entry name" value="DUF72"/>
    <property type="match status" value="1"/>
</dbReference>
<dbReference type="EMBL" id="GU071086">
    <property type="protein sequence ID" value="ADB04030.1"/>
    <property type="molecule type" value="Genomic_DNA"/>
</dbReference>
<evidence type="ECO:0008006" key="4">
    <source>
        <dbReference type="Google" id="ProtNLM"/>
    </source>
</evidence>
<name>D2XAQ3_GBMV</name>
<organism evidence="2 3">
    <name type="scientific">Marseillevirus marseillevirus</name>
    <name type="common">GBM</name>
    <dbReference type="NCBI Taxonomy" id="694581"/>
    <lineage>
        <taxon>Viruses</taxon>
        <taxon>Varidnaviria</taxon>
        <taxon>Bamfordvirae</taxon>
        <taxon>Nucleocytoviricota</taxon>
        <taxon>Megaviricetes</taxon>
        <taxon>Pimascovirales</taxon>
        <taxon>Pimascovirales incertae sedis</taxon>
        <taxon>Marseilleviridae</taxon>
        <taxon>Marseillevirus</taxon>
        <taxon>Marseillevirus massiliense</taxon>
    </lineage>
</organism>
<reference evidence="2 3" key="1">
    <citation type="journal article" date="2009" name="Proc. Natl. Acad. Sci. U.S.A.">
        <title>Giant Marseillevirus highlights the role of amoebae as a melting pot in emergence of chimeric microorganisms.</title>
        <authorList>
            <person name="Boyer M."/>
            <person name="Yutin N."/>
            <person name="Pagnier I."/>
            <person name="Barrassi L."/>
            <person name="Fournous G."/>
            <person name="Espinosa L."/>
            <person name="Robert C."/>
            <person name="Azza S."/>
            <person name="Sun S."/>
            <person name="Rossmann M.G."/>
            <person name="Suzan-Monti M."/>
            <person name="La Scola B."/>
            <person name="Koonin E.V."/>
            <person name="Raoult D."/>
        </authorList>
    </citation>
    <scope>NUCLEOTIDE SEQUENCE [LARGE SCALE GENOMIC DNA]</scope>
    <source>
        <strain evidence="2 3">T19</strain>
    </source>
</reference>
<evidence type="ECO:0000313" key="2">
    <source>
        <dbReference type="EMBL" id="ADB04030.1"/>
    </source>
</evidence>
<dbReference type="KEGG" id="vg:8746492"/>
<sequence length="347" mass="40150">MPKNLSIFFYRKFFEAKTFMITDNMSKCSGTTKTGNSCNRQRKSGSSFCSTHSPKAQVRSPQSSVLVCCSGYDFDHWKAPVGAYGFYSSDSPKKDRFGVYASEFPCLEINSTFYGTPSVKTFKAWRKRAEEAGHKYTAKVTKFITHSKKLSDFEETWERFWSAISNLGDTLEALLFQFSPKFRNTEENRYKLDVVRKVLKSYKNLPSLCFEFRDPSWFEDTKIREKFDRRNWCLVLPIAVNNSDKWIGTLPEYSVEDVPTVSNTVYFRLHGTEGIYIGTYSDEFLQKLATKCKELTQQGKRVVVAFNNTDSYWCYMRTYQTFDEYLSAISDITPSAVYNARTLLGML</sequence>
<dbReference type="PANTHER" id="PTHR30348:SF4">
    <property type="entry name" value="DUF72 DOMAIN-CONTAINING PROTEIN"/>
    <property type="match status" value="1"/>
</dbReference>
<dbReference type="SUPFAM" id="SSF117396">
    <property type="entry name" value="TM1631-like"/>
    <property type="match status" value="1"/>
</dbReference>
<dbReference type="InterPro" id="IPR002763">
    <property type="entry name" value="DUF72"/>
</dbReference>
<dbReference type="GeneID" id="8746492"/>
<dbReference type="Proteomes" id="UP000029780">
    <property type="component" value="Segment"/>
</dbReference>
<dbReference type="RefSeq" id="YP_003406992.1">
    <property type="nucleotide sequence ID" value="NC_013756.1"/>
</dbReference>
<proteinExistence type="predicted"/>
<feature type="region of interest" description="Disordered" evidence="1">
    <location>
        <begin position="30"/>
        <end position="55"/>
    </location>
</feature>